<reference evidence="4" key="1">
    <citation type="submission" date="2025-08" db="UniProtKB">
        <authorList>
            <consortium name="RefSeq"/>
        </authorList>
    </citation>
    <scope>IDENTIFICATION</scope>
    <source>
        <tissue evidence="4">Whole body</tissue>
    </source>
</reference>
<sequence>MAERENEEPADVIYETDEKGQRVVVKSLESTSRVYLRFTNRTSRPVDVWWRDFHGAKRHYVRLEAGTFFDINSFITHPWEFTDVATKESYVINNKPIYRPPRNIGGMMYRTNWNITIGVRSLRHTVLLTLAIKIDDPNSVNALGLPRVLGEELQKLIRLFHRPRTPPQRD</sequence>
<comment type="similarity">
    <text evidence="1">Belongs to the VHL family.</text>
</comment>
<protein>
    <submittedName>
        <fullName evidence="4">von Hippel-Lindau tumor suppressor homolog</fullName>
    </submittedName>
</protein>
<evidence type="ECO:0000313" key="4">
    <source>
        <dbReference type="RefSeq" id="XP_026485232.2"/>
    </source>
</evidence>
<dbReference type="InterPro" id="IPR024053">
    <property type="entry name" value="VHL_beta_dom"/>
</dbReference>
<name>A0A8B8HKD3_VANTA</name>
<gene>
    <name evidence="4" type="primary">LOC113392854</name>
</gene>
<accession>A0A8B8HKD3</accession>
<dbReference type="Proteomes" id="UP001652626">
    <property type="component" value="Chromosome 25"/>
</dbReference>
<dbReference type="SUPFAM" id="SSF49468">
    <property type="entry name" value="VHL"/>
    <property type="match status" value="1"/>
</dbReference>
<evidence type="ECO:0000259" key="2">
    <source>
        <dbReference type="Pfam" id="PF01847"/>
    </source>
</evidence>
<feature type="domain" description="von Hippel-Lindau disease tumour suppressor beta" evidence="2">
    <location>
        <begin position="25"/>
        <end position="103"/>
    </location>
</feature>
<organism evidence="3 4">
    <name type="scientific">Vanessa tameamea</name>
    <name type="common">Kamehameha butterfly</name>
    <dbReference type="NCBI Taxonomy" id="334116"/>
    <lineage>
        <taxon>Eukaryota</taxon>
        <taxon>Metazoa</taxon>
        <taxon>Ecdysozoa</taxon>
        <taxon>Arthropoda</taxon>
        <taxon>Hexapoda</taxon>
        <taxon>Insecta</taxon>
        <taxon>Pterygota</taxon>
        <taxon>Neoptera</taxon>
        <taxon>Endopterygota</taxon>
        <taxon>Lepidoptera</taxon>
        <taxon>Glossata</taxon>
        <taxon>Ditrysia</taxon>
        <taxon>Papilionoidea</taxon>
        <taxon>Nymphalidae</taxon>
        <taxon>Nymphalinae</taxon>
        <taxon>Vanessa</taxon>
    </lineage>
</organism>
<dbReference type="InterPro" id="IPR022772">
    <property type="entry name" value="VHL_tumour_suppress_b/a_dom"/>
</dbReference>
<dbReference type="Gene3D" id="2.60.40.780">
    <property type="entry name" value="von Hippel-Lindau disease tumour suppressor, beta domain"/>
    <property type="match status" value="1"/>
</dbReference>
<dbReference type="CDD" id="cd05468">
    <property type="entry name" value="pVHL"/>
    <property type="match status" value="1"/>
</dbReference>
<evidence type="ECO:0000313" key="3">
    <source>
        <dbReference type="Proteomes" id="UP001652626"/>
    </source>
</evidence>
<evidence type="ECO:0000256" key="1">
    <source>
        <dbReference type="ARBA" id="ARBA00010057"/>
    </source>
</evidence>
<dbReference type="Pfam" id="PF01847">
    <property type="entry name" value="VHL"/>
    <property type="match status" value="1"/>
</dbReference>
<dbReference type="RefSeq" id="XP_026485232.2">
    <property type="nucleotide sequence ID" value="XM_026629447.2"/>
</dbReference>
<proteinExistence type="inferred from homology"/>
<dbReference type="InterPro" id="IPR036208">
    <property type="entry name" value="VHL_sf"/>
</dbReference>
<dbReference type="AlphaFoldDB" id="A0A8B8HKD3"/>
<dbReference type="OrthoDB" id="413400at2759"/>
<dbReference type="InterPro" id="IPR037140">
    <property type="entry name" value="VHL_beta_dom_sf"/>
</dbReference>
<dbReference type="OMA" id="MNQRVEQ"/>
<keyword evidence="3" id="KW-1185">Reference proteome</keyword>
<dbReference type="GeneID" id="113392854"/>